<evidence type="ECO:0000313" key="6">
    <source>
        <dbReference type="Proteomes" id="UP000004535"/>
    </source>
</evidence>
<comment type="cofactor">
    <cofactor evidence="3">
        <name>Zn(2+)</name>
        <dbReference type="ChEBI" id="CHEBI:29105"/>
    </cofactor>
    <text evidence="3">Binds 2 Zn(2+) ions per subunit.</text>
</comment>
<dbReference type="NCBIfam" id="TIGR01879">
    <property type="entry name" value="hydantase"/>
    <property type="match status" value="1"/>
</dbReference>
<dbReference type="EMBL" id="ACFC01000013">
    <property type="protein sequence ID" value="EEE04683.1"/>
    <property type="molecule type" value="Genomic_DNA"/>
</dbReference>
<dbReference type="InterPro" id="IPR036264">
    <property type="entry name" value="Bact_exopeptidase_dim_dom"/>
</dbReference>
<dbReference type="InterPro" id="IPR011650">
    <property type="entry name" value="Peptidase_M20_dimer"/>
</dbReference>
<dbReference type="Pfam" id="PF01546">
    <property type="entry name" value="Peptidase_M20"/>
    <property type="match status" value="1"/>
</dbReference>
<keyword evidence="3" id="KW-0479">Metal-binding</keyword>
<comment type="similarity">
    <text evidence="1">Belongs to the peptidase M20 family.</text>
</comment>
<feature type="binding site" evidence="3">
    <location>
        <position position="177"/>
    </location>
    <ligand>
        <name>Zn(2+)</name>
        <dbReference type="ChEBI" id="CHEBI:29105"/>
        <label>2</label>
    </ligand>
</feature>
<organism evidence="5 6">
    <name type="scientific">Burkholderia multivorans CGD2</name>
    <dbReference type="NCBI Taxonomy" id="513052"/>
    <lineage>
        <taxon>Bacteria</taxon>
        <taxon>Pseudomonadati</taxon>
        <taxon>Pseudomonadota</taxon>
        <taxon>Betaproteobacteria</taxon>
        <taxon>Burkholderiales</taxon>
        <taxon>Burkholderiaceae</taxon>
        <taxon>Burkholderia</taxon>
        <taxon>Burkholderia cepacia complex</taxon>
    </lineage>
</organism>
<dbReference type="InterPro" id="IPR002933">
    <property type="entry name" value="Peptidase_M20"/>
</dbReference>
<comment type="caution">
    <text evidence="5">The sequence shown here is derived from an EMBL/GenBank/DDBJ whole genome shotgun (WGS) entry which is preliminary data.</text>
</comment>
<dbReference type="PANTHER" id="PTHR32494">
    <property type="entry name" value="ALLANTOATE DEIMINASE-RELATED"/>
    <property type="match status" value="1"/>
</dbReference>
<dbReference type="PIRSF" id="PIRSF001235">
    <property type="entry name" value="Amidase_carbamoylase"/>
    <property type="match status" value="1"/>
</dbReference>
<feature type="domain" description="Peptidase M20 dimerisation" evidence="4">
    <location>
        <begin position="259"/>
        <end position="352"/>
    </location>
</feature>
<name>B9BWL3_9BURK</name>
<evidence type="ECO:0000256" key="3">
    <source>
        <dbReference type="PIRSR" id="PIRSR001235-1"/>
    </source>
</evidence>
<evidence type="ECO:0000259" key="4">
    <source>
        <dbReference type="Pfam" id="PF07687"/>
    </source>
</evidence>
<dbReference type="GO" id="GO:0046872">
    <property type="term" value="F:metal ion binding"/>
    <property type="evidence" value="ECO:0007669"/>
    <property type="project" value="UniProtKB-KW"/>
</dbReference>
<dbReference type="Gene3D" id="3.30.70.360">
    <property type="match status" value="1"/>
</dbReference>
<protein>
    <submittedName>
        <fullName evidence="5">Amidase, hydantoinase/carbamoylase family</fullName>
    </submittedName>
</protein>
<feature type="binding site" evidence="3">
    <location>
        <position position="131"/>
    </location>
    <ligand>
        <name>Zn(2+)</name>
        <dbReference type="ChEBI" id="CHEBI:29105"/>
        <label>1</label>
    </ligand>
</feature>
<dbReference type="CDD" id="cd03884">
    <property type="entry name" value="M20_bAS"/>
    <property type="match status" value="1"/>
</dbReference>
<accession>B9BWL3</accession>
<keyword evidence="3" id="KW-0862">Zinc</keyword>
<evidence type="ECO:0000313" key="5">
    <source>
        <dbReference type="EMBL" id="EEE04683.1"/>
    </source>
</evidence>
<proteinExistence type="inferred from homology"/>
<dbReference type="Pfam" id="PF07687">
    <property type="entry name" value="M20_dimer"/>
    <property type="match status" value="1"/>
</dbReference>
<dbReference type="NCBIfam" id="NF006769">
    <property type="entry name" value="PRK09290.1-3"/>
    <property type="match status" value="1"/>
</dbReference>
<dbReference type="GO" id="GO:0016813">
    <property type="term" value="F:hydrolase activity, acting on carbon-nitrogen (but not peptide) bonds, in linear amidines"/>
    <property type="evidence" value="ECO:0007669"/>
    <property type="project" value="InterPro"/>
</dbReference>
<evidence type="ECO:0000256" key="1">
    <source>
        <dbReference type="ARBA" id="ARBA00006153"/>
    </source>
</evidence>
<reference evidence="5 6" key="1">
    <citation type="journal article" date="2012" name="J. Bacteriol.">
        <title>Draft Genome Sequence Determination for Cystic Fibrosis and Chronic Granulomatous Disease Burkholderia multivorans Isolates.</title>
        <authorList>
            <person name="Varga J.J."/>
            <person name="Losada L."/>
            <person name="Zelazny A.M."/>
            <person name="Brinkac L."/>
            <person name="Harkins D."/>
            <person name="Radune D."/>
            <person name="Hostetler J."/>
            <person name="Sampaio E.P."/>
            <person name="Ronning C.M."/>
            <person name="Nierman W.C."/>
            <person name="Greenberg D.E."/>
            <person name="Holland S.M."/>
            <person name="Goldberg J.B."/>
        </authorList>
    </citation>
    <scope>NUCLEOTIDE SEQUENCE [LARGE SCALE GENOMIC DNA]</scope>
    <source>
        <strain evidence="5 6">CGD2</strain>
    </source>
</reference>
<feature type="binding site" evidence="3">
    <location>
        <position position="430"/>
    </location>
    <ligand>
        <name>Zn(2+)</name>
        <dbReference type="ChEBI" id="CHEBI:29105"/>
        <label>2</label>
    </ligand>
</feature>
<dbReference type="NCBIfam" id="NF006771">
    <property type="entry name" value="PRK09290.1-5"/>
    <property type="match status" value="1"/>
</dbReference>
<dbReference type="AlphaFoldDB" id="B9BWL3"/>
<dbReference type="PANTHER" id="PTHR32494:SF5">
    <property type="entry name" value="ALLANTOATE AMIDOHYDROLASE"/>
    <property type="match status" value="1"/>
</dbReference>
<dbReference type="NCBIfam" id="NF009527">
    <property type="entry name" value="PRK12891.1"/>
    <property type="match status" value="1"/>
</dbReference>
<evidence type="ECO:0000256" key="2">
    <source>
        <dbReference type="ARBA" id="ARBA00022801"/>
    </source>
</evidence>
<dbReference type="SUPFAM" id="SSF55031">
    <property type="entry name" value="Bacterial exopeptidase dimerisation domain"/>
    <property type="match status" value="1"/>
</dbReference>
<feature type="binding site" evidence="3">
    <location>
        <position position="142"/>
    </location>
    <ligand>
        <name>Zn(2+)</name>
        <dbReference type="ChEBI" id="CHEBI:29105"/>
        <label>2</label>
    </ligand>
</feature>
<keyword evidence="2" id="KW-0378">Hydrolase</keyword>
<dbReference type="SUPFAM" id="SSF53187">
    <property type="entry name" value="Zn-dependent exopeptidases"/>
    <property type="match status" value="1"/>
</dbReference>
<dbReference type="Gene3D" id="3.40.630.10">
    <property type="entry name" value="Zn peptidases"/>
    <property type="match status" value="1"/>
</dbReference>
<dbReference type="Proteomes" id="UP000004535">
    <property type="component" value="Unassembled WGS sequence"/>
</dbReference>
<sequence length="461" mass="49573">MRTRTAAVHVCAETDGVRTGEDRIDDLTDPTGATRMNAVSEALKRTAIDPSIKVDGKRLWNSLMEMAKIGATPKGGVCRLALTDLDKAGRDLIVRWAKEAGCTVTVDTMGNVFMRRAGRVADAAPVVTGSHADSQPTGGRFDGIYGVLGGLEVIRSLNDHGIETEHPVEVVIWTNEEGSRFAPAMVASGVFAGVFTLEYGLSRKDVDGKTIGEELRRIGYAGDVPCGGRPLHAAFELHIEQGPILEAERKTIGVVTDAQGQRWYEITLTGQEAHAGPTPMPRRRDALLGAARVVDLVNRIGLDHAPFGCATVGMMQVHPNSRNVIPGRVFFTVDFRHPDDAVLAQMDAALRDGVARIAADIGLETALEQIFYYKPVAFDPACVQAVRDAAERFGYSHRDIVSGAGHDACYLAQVAPTSMVFVPCVDGISHNEVEDATPEWIEAGANVLLHAMLSRACEPVS</sequence>
<feature type="binding site" evidence="3">
    <location>
        <position position="142"/>
    </location>
    <ligand>
        <name>Zn(2+)</name>
        <dbReference type="ChEBI" id="CHEBI:29105"/>
        <label>1</label>
    </ligand>
</feature>
<feature type="binding site" evidence="3">
    <location>
        <position position="238"/>
    </location>
    <ligand>
        <name>Zn(2+)</name>
        <dbReference type="ChEBI" id="CHEBI:29105"/>
        <label>1</label>
    </ligand>
</feature>
<dbReference type="InterPro" id="IPR010158">
    <property type="entry name" value="Amidase_Cbmase"/>
</dbReference>
<gene>
    <name evidence="5" type="ORF">BURMUCGD2_6100</name>
</gene>